<gene>
    <name evidence="2" type="ORF">PR048_025056</name>
</gene>
<organism evidence="2 3">
    <name type="scientific">Dryococelus australis</name>
    <dbReference type="NCBI Taxonomy" id="614101"/>
    <lineage>
        <taxon>Eukaryota</taxon>
        <taxon>Metazoa</taxon>
        <taxon>Ecdysozoa</taxon>
        <taxon>Arthropoda</taxon>
        <taxon>Hexapoda</taxon>
        <taxon>Insecta</taxon>
        <taxon>Pterygota</taxon>
        <taxon>Neoptera</taxon>
        <taxon>Polyneoptera</taxon>
        <taxon>Phasmatodea</taxon>
        <taxon>Verophasmatodea</taxon>
        <taxon>Anareolatae</taxon>
        <taxon>Phasmatidae</taxon>
        <taxon>Eurycanthinae</taxon>
        <taxon>Dryococelus</taxon>
    </lineage>
</organism>
<name>A0ABQ9GQE5_9NEOP</name>
<reference evidence="2 3" key="1">
    <citation type="submission" date="2023-02" db="EMBL/GenBank/DDBJ databases">
        <title>LHISI_Scaffold_Assembly.</title>
        <authorList>
            <person name="Stuart O.P."/>
            <person name="Cleave R."/>
            <person name="Magrath M.J.L."/>
            <person name="Mikheyev A.S."/>
        </authorList>
    </citation>
    <scope>NUCLEOTIDE SEQUENCE [LARGE SCALE GENOMIC DNA]</scope>
    <source>
        <strain evidence="2">Daus_M_001</strain>
        <tissue evidence="2">Leg muscle</tissue>
    </source>
</reference>
<evidence type="ECO:0000313" key="2">
    <source>
        <dbReference type="EMBL" id="KAJ8874214.1"/>
    </source>
</evidence>
<dbReference type="Proteomes" id="UP001159363">
    <property type="component" value="Chromosome 9"/>
</dbReference>
<dbReference type="EMBL" id="JARBHB010000010">
    <property type="protein sequence ID" value="KAJ8874214.1"/>
    <property type="molecule type" value="Genomic_DNA"/>
</dbReference>
<comment type="caution">
    <text evidence="2">The sequence shown here is derived from an EMBL/GenBank/DDBJ whole genome shotgun (WGS) entry which is preliminary data.</text>
</comment>
<feature type="compositionally biased region" description="Polar residues" evidence="1">
    <location>
        <begin position="234"/>
        <end position="243"/>
    </location>
</feature>
<evidence type="ECO:0000256" key="1">
    <source>
        <dbReference type="SAM" id="MobiDB-lite"/>
    </source>
</evidence>
<keyword evidence="3" id="KW-1185">Reference proteome</keyword>
<evidence type="ECO:0000313" key="3">
    <source>
        <dbReference type="Proteomes" id="UP001159363"/>
    </source>
</evidence>
<accession>A0ABQ9GQE5</accession>
<sequence length="703" mass="78379">MACSEAFAWSYFRAPWKTDTRPEWPDREPNPGPLDYTSEDLPLRFLAWCVRFGRRLAARVDNLRVGWTRAAKVKKRKHLPPRFQLALLITHEIISWHPFLGAQAIPHAIIDPVSRYRVQSTTLPSTRRSHYRQRLNINCKPSCDLPIYPPPPGPQAWYKSGVQLLHYPASWRTRYRKFVSHLPPPGRPSPFPLIIALHFTVFKSVYGSSSDMPVWGYRRLAPEPEPPGHHLGQGSATPVTGISDSEPDRRPGSVTQGSGEQDLLYKFYALRFSLENRPLLRSCGAIVVKQLACHRESEFFHMRNVEDVDTVRRDFSVRSFSRRCFIFPFFTLNGANPTQLLQFRFPAGPPEFSRVGDVTSVAGGRRVFAWYSHLPCICILPLLHPRPTSPSPTTFNTSLLSAYQNISSKPFLPISFPLALRSIHVEYGQNKQQRPIRMPLSYLCFASTRHSGCGKLSTQLTLPSPGAPCSTYIHQPGIETQKSPSTVTYNFSEALLKFYVQDIPPPHVKPGSIPDGVAFGIFACGNRGGRCRYSAGVLSGISRFPSPFHSGAAPYSPRFTLIDVKSRPNLSTHPPIVGCSCASQVKKRGSDTGDTNTHAKCLIAPTRKACSRNLASRSSNTRDNDRRSQKFPLRFIRAPLDGVSVAGLLGKGGIGDKRVQLGVITWGPRLGAGVSPNCPDTIRELAFSRRHSRRNTPADLSVS</sequence>
<protein>
    <submittedName>
        <fullName evidence="2">Uncharacterized protein</fullName>
    </submittedName>
</protein>
<proteinExistence type="predicted"/>
<feature type="region of interest" description="Disordered" evidence="1">
    <location>
        <begin position="223"/>
        <end position="257"/>
    </location>
</feature>